<proteinExistence type="inferred from homology"/>
<feature type="region of interest" description="Disordered" evidence="8">
    <location>
        <begin position="605"/>
        <end position="630"/>
    </location>
</feature>
<keyword evidence="4" id="KW-0235">DNA replication</keyword>
<evidence type="ECO:0000256" key="3">
    <source>
        <dbReference type="ARBA" id="ARBA00016011"/>
    </source>
</evidence>
<evidence type="ECO:0000256" key="4">
    <source>
        <dbReference type="ARBA" id="ARBA00022705"/>
    </source>
</evidence>
<organism evidence="10 11">
    <name type="scientific">Trichodelitschia bisporula</name>
    <dbReference type="NCBI Taxonomy" id="703511"/>
    <lineage>
        <taxon>Eukaryota</taxon>
        <taxon>Fungi</taxon>
        <taxon>Dikarya</taxon>
        <taxon>Ascomycota</taxon>
        <taxon>Pezizomycotina</taxon>
        <taxon>Dothideomycetes</taxon>
        <taxon>Dothideomycetes incertae sedis</taxon>
        <taxon>Phaeotrichales</taxon>
        <taxon>Phaeotrichaceae</taxon>
        <taxon>Trichodelitschia</taxon>
    </lineage>
</organism>
<protein>
    <recommendedName>
        <fullName evidence="3">DNA polymerase epsilon subunit B</fullName>
    </recommendedName>
    <alternativeName>
        <fullName evidence="7">DNA polymerase II subunit 2</fullName>
    </alternativeName>
</protein>
<feature type="compositionally biased region" description="Low complexity" evidence="8">
    <location>
        <begin position="9"/>
        <end position="32"/>
    </location>
</feature>
<evidence type="ECO:0000313" key="11">
    <source>
        <dbReference type="Proteomes" id="UP000799640"/>
    </source>
</evidence>
<evidence type="ECO:0000256" key="1">
    <source>
        <dbReference type="ARBA" id="ARBA00004123"/>
    </source>
</evidence>
<reference evidence="10" key="1">
    <citation type="journal article" date="2020" name="Stud. Mycol.">
        <title>101 Dothideomycetes genomes: a test case for predicting lifestyles and emergence of pathogens.</title>
        <authorList>
            <person name="Haridas S."/>
            <person name="Albert R."/>
            <person name="Binder M."/>
            <person name="Bloem J."/>
            <person name="Labutti K."/>
            <person name="Salamov A."/>
            <person name="Andreopoulos B."/>
            <person name="Baker S."/>
            <person name="Barry K."/>
            <person name="Bills G."/>
            <person name="Bluhm B."/>
            <person name="Cannon C."/>
            <person name="Castanera R."/>
            <person name="Culley D."/>
            <person name="Daum C."/>
            <person name="Ezra D."/>
            <person name="Gonzalez J."/>
            <person name="Henrissat B."/>
            <person name="Kuo A."/>
            <person name="Liang C."/>
            <person name="Lipzen A."/>
            <person name="Lutzoni F."/>
            <person name="Magnuson J."/>
            <person name="Mondo S."/>
            <person name="Nolan M."/>
            <person name="Ohm R."/>
            <person name="Pangilinan J."/>
            <person name="Park H.-J."/>
            <person name="Ramirez L."/>
            <person name="Alfaro M."/>
            <person name="Sun H."/>
            <person name="Tritt A."/>
            <person name="Yoshinaga Y."/>
            <person name="Zwiers L.-H."/>
            <person name="Turgeon B."/>
            <person name="Goodwin S."/>
            <person name="Spatafora J."/>
            <person name="Crous P."/>
            <person name="Grigoriev I."/>
        </authorList>
    </citation>
    <scope>NUCLEOTIDE SEQUENCE</scope>
    <source>
        <strain evidence="10">CBS 262.69</strain>
    </source>
</reference>
<dbReference type="AlphaFoldDB" id="A0A6G1I2J4"/>
<comment type="subcellular location">
    <subcellularLocation>
        <location evidence="1">Nucleus</location>
    </subcellularLocation>
</comment>
<evidence type="ECO:0000256" key="8">
    <source>
        <dbReference type="SAM" id="MobiDB-lite"/>
    </source>
</evidence>
<evidence type="ECO:0000256" key="6">
    <source>
        <dbReference type="ARBA" id="ARBA00023242"/>
    </source>
</evidence>
<dbReference type="PANTHER" id="PTHR12708:SF0">
    <property type="entry name" value="DNA POLYMERASE EPSILON SUBUNIT 2"/>
    <property type="match status" value="1"/>
</dbReference>
<dbReference type="InterPro" id="IPR016266">
    <property type="entry name" value="POLE2"/>
</dbReference>
<gene>
    <name evidence="10" type="ORF">EJ06DRAFT_528510</name>
</gene>
<dbReference type="GO" id="GO:0042276">
    <property type="term" value="P:error-prone translesion synthesis"/>
    <property type="evidence" value="ECO:0007669"/>
    <property type="project" value="TreeGrafter"/>
</dbReference>
<dbReference type="Proteomes" id="UP000799640">
    <property type="component" value="Unassembled WGS sequence"/>
</dbReference>
<dbReference type="Pfam" id="PF04042">
    <property type="entry name" value="DNA_pol_E_B"/>
    <property type="match status" value="1"/>
</dbReference>
<dbReference type="EMBL" id="ML996691">
    <property type="protein sequence ID" value="KAF2402401.1"/>
    <property type="molecule type" value="Genomic_DNA"/>
</dbReference>
<evidence type="ECO:0000313" key="10">
    <source>
        <dbReference type="EMBL" id="KAF2402401.1"/>
    </source>
</evidence>
<dbReference type="InterPro" id="IPR007185">
    <property type="entry name" value="DNA_pol_a/d/e_bsu"/>
</dbReference>
<feature type="compositionally biased region" description="Acidic residues" evidence="8">
    <location>
        <begin position="607"/>
        <end position="629"/>
    </location>
</feature>
<evidence type="ECO:0000256" key="5">
    <source>
        <dbReference type="ARBA" id="ARBA00023125"/>
    </source>
</evidence>
<evidence type="ECO:0000256" key="2">
    <source>
        <dbReference type="ARBA" id="ARBA00009560"/>
    </source>
</evidence>
<dbReference type="OrthoDB" id="10254730at2759"/>
<dbReference type="PANTHER" id="PTHR12708">
    <property type="entry name" value="DNA POLYMERASE EPSILON SUBUNIT B"/>
    <property type="match status" value="1"/>
</dbReference>
<keyword evidence="6" id="KW-0539">Nucleus</keyword>
<dbReference type="GO" id="GO:0008622">
    <property type="term" value="C:epsilon DNA polymerase complex"/>
    <property type="evidence" value="ECO:0007669"/>
    <property type="project" value="InterPro"/>
</dbReference>
<dbReference type="GO" id="GO:0003677">
    <property type="term" value="F:DNA binding"/>
    <property type="evidence" value="ECO:0007669"/>
    <property type="project" value="UniProtKB-KW"/>
</dbReference>
<keyword evidence="11" id="KW-1185">Reference proteome</keyword>
<evidence type="ECO:0000256" key="7">
    <source>
        <dbReference type="ARBA" id="ARBA00032930"/>
    </source>
</evidence>
<keyword evidence="5" id="KW-0238">DNA-binding</keyword>
<comment type="similarity">
    <text evidence="2">Belongs to the DNA polymerase epsilon subunit B family.</text>
</comment>
<dbReference type="GO" id="GO:0006261">
    <property type="term" value="P:DNA-templated DNA replication"/>
    <property type="evidence" value="ECO:0007669"/>
    <property type="project" value="InterPro"/>
</dbReference>
<feature type="domain" description="DNA polymerase alpha/delta/epsilon subunit B" evidence="9">
    <location>
        <begin position="433"/>
        <end position="684"/>
    </location>
</feature>
<accession>A0A6G1I2J4</accession>
<feature type="region of interest" description="Disordered" evidence="8">
    <location>
        <begin position="1"/>
        <end position="32"/>
    </location>
</feature>
<evidence type="ECO:0000259" key="9">
    <source>
        <dbReference type="Pfam" id="PF04042"/>
    </source>
</evidence>
<sequence>MPPKDRLSHLLPSDSAAPSSSPAFATPLPLPPRRTAAIPAPPLLKPRAIAPIELPAQTLRPVAFRTFTKKHNLTLTSAALGALASFIGRHCGGGWREEGLAEGVLEEVAKMWKREGGSVIVEGDGPMMKGILKTLESSMVNGRVQSAKSSLSRSTSFDFRSVDSHEDSPAPDTSFGFSNLDVRDKVASDEDDDDALQDPREWLKLVDAFSQPRLVYNAAKKHFEKAANKPSLFPPPSSRTDYFRHRYALTHARIMRHTSFTPTSDPNTAGPPKITPIANLLGRTNSPHLLLGLLSPLPTGHPALSDPTGTITLNLDHCAPHPRDGAYFTPGMLVLLDGLYTEDAATSTLGQTTGIGGTIPGTFIASLIAHPPPERRSHTLGLPDPSQENPPQPAFPWTDFHGLGSTRGTSARMLRLQTRLFAPPAPFAPRTRIALASSVALDDPRSLSALRALLTHYDQAPPLAIVLLGSFASVPALSGAAVDAAAYDAAWAALAGLLADFESLLARTTLVFVPGEGDAWGGAGSGGTIPRERVPSEFVERIEAVVREANRAALREDDEGPRGREGEVLFASNPARLSWFGVVGEAVLYRDDVAGRMRRNAIRFNDAEAEGEGDEGDDEPVEDEEEVDSDTLAARRLTRSLLDQAHLAPFAPATRPVLWDYAAALQLYPLPSVLCIADAEEPAFALNYTGCCVVNPGKLADGRRRARWVEVDVVALRGEVREEGEG</sequence>
<name>A0A6G1I2J4_9PEZI</name>